<evidence type="ECO:0000256" key="4">
    <source>
        <dbReference type="ARBA" id="ARBA00022840"/>
    </source>
</evidence>
<evidence type="ECO:0000256" key="2">
    <source>
        <dbReference type="ARBA" id="ARBA00022701"/>
    </source>
</evidence>
<organism evidence="11 12">
    <name type="scientific">Setaria italica</name>
    <name type="common">Foxtail millet</name>
    <name type="synonym">Panicum italicum</name>
    <dbReference type="NCBI Taxonomy" id="4555"/>
    <lineage>
        <taxon>Eukaryota</taxon>
        <taxon>Viridiplantae</taxon>
        <taxon>Streptophyta</taxon>
        <taxon>Embryophyta</taxon>
        <taxon>Tracheophyta</taxon>
        <taxon>Spermatophyta</taxon>
        <taxon>Magnoliopsida</taxon>
        <taxon>Liliopsida</taxon>
        <taxon>Poales</taxon>
        <taxon>Poaceae</taxon>
        <taxon>PACMAD clade</taxon>
        <taxon>Panicoideae</taxon>
        <taxon>Panicodae</taxon>
        <taxon>Paniceae</taxon>
        <taxon>Cenchrinae</taxon>
        <taxon>Setaria</taxon>
    </lineage>
</organism>
<dbReference type="GO" id="GO:0016887">
    <property type="term" value="F:ATP hydrolysis activity"/>
    <property type="evidence" value="ECO:0000318"/>
    <property type="project" value="GO_Central"/>
</dbReference>
<dbReference type="FunFam" id="3.40.850.10:FF:000061">
    <property type="entry name" value="Kinesin-like protein"/>
    <property type="match status" value="1"/>
</dbReference>
<keyword evidence="5" id="KW-0175">Coiled coil</keyword>
<evidence type="ECO:0000313" key="12">
    <source>
        <dbReference type="Proteomes" id="UP000004995"/>
    </source>
</evidence>
<dbReference type="OMA" id="HIWLVDL"/>
<dbReference type="GO" id="GO:0005737">
    <property type="term" value="C:cytoplasm"/>
    <property type="evidence" value="ECO:0000318"/>
    <property type="project" value="GO_Central"/>
</dbReference>
<comment type="similarity">
    <text evidence="1">Belongs to the TRAFAC class myosin-kinesin ATPase superfamily. Kinesin family. KIN-14 subfamily.</text>
</comment>
<evidence type="ECO:0000256" key="5">
    <source>
        <dbReference type="ARBA" id="ARBA00023054"/>
    </source>
</evidence>
<dbReference type="Proteomes" id="UP000004995">
    <property type="component" value="Unassembled WGS sequence"/>
</dbReference>
<dbReference type="Pfam" id="PF00225">
    <property type="entry name" value="Kinesin"/>
    <property type="match status" value="1"/>
</dbReference>
<dbReference type="PROSITE" id="PS00411">
    <property type="entry name" value="KINESIN_MOTOR_1"/>
    <property type="match status" value="1"/>
</dbReference>
<dbReference type="GO" id="GO:0005524">
    <property type="term" value="F:ATP binding"/>
    <property type="evidence" value="ECO:0007669"/>
    <property type="project" value="UniProtKB-UniRule"/>
</dbReference>
<reference evidence="12" key="1">
    <citation type="journal article" date="2012" name="Nat. Biotechnol.">
        <title>Reference genome sequence of the model plant Setaria.</title>
        <authorList>
            <person name="Bennetzen J.L."/>
            <person name="Schmutz J."/>
            <person name="Wang H."/>
            <person name="Percifield R."/>
            <person name="Hawkins J."/>
            <person name="Pontaroli A.C."/>
            <person name="Estep M."/>
            <person name="Feng L."/>
            <person name="Vaughn J.N."/>
            <person name="Grimwood J."/>
            <person name="Jenkins J."/>
            <person name="Barry K."/>
            <person name="Lindquist E."/>
            <person name="Hellsten U."/>
            <person name="Deshpande S."/>
            <person name="Wang X."/>
            <person name="Wu X."/>
            <person name="Mitros T."/>
            <person name="Triplett J."/>
            <person name="Yang X."/>
            <person name="Ye C.Y."/>
            <person name="Mauro-Herrera M."/>
            <person name="Wang L."/>
            <person name="Li P."/>
            <person name="Sharma M."/>
            <person name="Sharma R."/>
            <person name="Ronald P.C."/>
            <person name="Panaud O."/>
            <person name="Kellogg E.A."/>
            <person name="Brutnell T.P."/>
            <person name="Doust A.N."/>
            <person name="Tuskan G.A."/>
            <person name="Rokhsar D."/>
            <person name="Devos K.M."/>
        </authorList>
    </citation>
    <scope>NUCLEOTIDE SEQUENCE [LARGE SCALE GENOMIC DNA]</scope>
    <source>
        <strain evidence="12">cv. Yugu1</strain>
    </source>
</reference>
<dbReference type="FunCoup" id="K3Z3I1">
    <property type="interactions" value="118"/>
</dbReference>
<dbReference type="EnsemblPlants" id="KQL15605">
    <property type="protein sequence ID" value="KQL15605"/>
    <property type="gene ID" value="SETIT_021099mg"/>
</dbReference>
<keyword evidence="4 7" id="KW-0067">ATP-binding</keyword>
<dbReference type="EMBL" id="AGNK02001736">
    <property type="status" value="NOT_ANNOTATED_CDS"/>
    <property type="molecule type" value="Genomic_DNA"/>
</dbReference>
<evidence type="ECO:0000256" key="7">
    <source>
        <dbReference type="PROSITE-ProRule" id="PRU00283"/>
    </source>
</evidence>
<dbReference type="InterPro" id="IPR019821">
    <property type="entry name" value="Kinesin_motor_CS"/>
</dbReference>
<reference evidence="11" key="2">
    <citation type="submission" date="2018-08" db="UniProtKB">
        <authorList>
            <consortium name="EnsemblPlants"/>
        </authorList>
    </citation>
    <scope>IDENTIFICATION</scope>
    <source>
        <strain evidence="11">Yugu1</strain>
    </source>
</reference>
<keyword evidence="12" id="KW-1185">Reference proteome</keyword>
<evidence type="ECO:0000256" key="9">
    <source>
        <dbReference type="SAM" id="MobiDB-lite"/>
    </source>
</evidence>
<accession>K3Z3I1</accession>
<dbReference type="InterPro" id="IPR001752">
    <property type="entry name" value="Kinesin_motor_dom"/>
</dbReference>
<protein>
    <recommendedName>
        <fullName evidence="8">Kinesin-like protein</fullName>
    </recommendedName>
</protein>
<sequence>MWTKYKRPRSCLHTNYNGKTELKSRLPIAESTAPPATRPSTPQANAKINRRGRLQRSSLLSTAKSRPGLPHGSVQFKNRILPVAPLLPQAPIPKSPARLLLASPRPQTRRGPACGSPPPPTPQIAAMEPDPVAVGAPSSPPAASSPPQLQPRDDEERGALECADPASLDRCTAGGDSKTDAPPSPMPATPQPSPQQPAGEDAAASCEVEKEQEQQQQEVVVPGVGEALRNFMEEFGDQGENSLVLSPRLKEIATPDRPAALRFLGEKYNSLMERYKQQVAKCADECTPRYEYDGLKKKYTDECAERRRLYNEIIELRGNIRVFCRCRPLSSDEVTRGCSSVIEIDPSQETELQFVPSEKERKAFKFDRVFGPEDDQEAVFVETVPVVRSVMDGFNVCIFAYGQTGTGKTFTMEGVPENRGVNYRALEELFRMSEKRSTSVTYTFSVSILEVYNEKIRDLLDESNDQSKRLDIKQSADGMQEVSGLVEAPICNIDGVWEKLKFGARNRSVGTTNANELSSRSHSLVRVTVRSEHLVTGQRSRSHMWLVDLAGSERIAKTGVQGDRLKESQFINKSLSALGDVISALASKNSHIPYRNSKLTHLLQSSLGGDCKTLMFVQISPSSTDSGETLCSLNFASRVRAVEHGPARKQADPAESLKFKQMSEKLRHEEKENAQLNQSLQLMQLKYTSRENVFRTLNEKVKDAEQACRNYQQRIRELENELGNERKAARDSARSSRPPLVPMRQRQPQGRNNNYPPPSGPSRSRFSKAPAGQNKENIPVMTNKAHLGADNKAVGKARRVSLTPVIRQIPIQPKRRSSMAILPSLSEQLSVLNEKRAASRLSHVYVPRRSVAAFGSIPSTPLAGHGAVDATPDGAKLRRIDFGSSSKFTSPPPPFGMLNKLLTPQHKQGMAPAGGPGNTSRLCFSIQKKVAVSLNSPGRAKPSVPSGTGIFNPALREQMVVGRTGNALRVLNKRRQSVI</sequence>
<dbReference type="GO" id="GO:0005871">
    <property type="term" value="C:kinesin complex"/>
    <property type="evidence" value="ECO:0000318"/>
    <property type="project" value="GO_Central"/>
</dbReference>
<evidence type="ECO:0000256" key="3">
    <source>
        <dbReference type="ARBA" id="ARBA00022741"/>
    </source>
</evidence>
<keyword evidence="6 7" id="KW-0505">Motor protein</keyword>
<feature type="region of interest" description="Disordered" evidence="9">
    <location>
        <begin position="719"/>
        <end position="776"/>
    </location>
</feature>
<dbReference type="InParanoid" id="K3Z3I1"/>
<name>K3Z3I1_SETIT</name>
<dbReference type="eggNOG" id="KOG0239">
    <property type="taxonomic scope" value="Eukaryota"/>
</dbReference>
<dbReference type="GO" id="GO:0007018">
    <property type="term" value="P:microtubule-based movement"/>
    <property type="evidence" value="ECO:0000318"/>
    <property type="project" value="GO_Central"/>
</dbReference>
<dbReference type="InterPro" id="IPR036961">
    <property type="entry name" value="Kinesin_motor_dom_sf"/>
</dbReference>
<evidence type="ECO:0000256" key="6">
    <source>
        <dbReference type="ARBA" id="ARBA00023175"/>
    </source>
</evidence>
<evidence type="ECO:0000256" key="1">
    <source>
        <dbReference type="ARBA" id="ARBA00010899"/>
    </source>
</evidence>
<gene>
    <name evidence="11" type="primary">LOC101784835</name>
</gene>
<dbReference type="GO" id="GO:0003777">
    <property type="term" value="F:microtubule motor activity"/>
    <property type="evidence" value="ECO:0000318"/>
    <property type="project" value="GO_Central"/>
</dbReference>
<dbReference type="PROSITE" id="PS50067">
    <property type="entry name" value="KINESIN_MOTOR_2"/>
    <property type="match status" value="1"/>
</dbReference>
<evidence type="ECO:0000313" key="11">
    <source>
        <dbReference type="EnsemblPlants" id="KQL15605"/>
    </source>
</evidence>
<feature type="binding site" evidence="7">
    <location>
        <begin position="402"/>
        <end position="409"/>
    </location>
    <ligand>
        <name>ATP</name>
        <dbReference type="ChEBI" id="CHEBI:30616"/>
    </ligand>
</feature>
<dbReference type="CDD" id="cd01366">
    <property type="entry name" value="KISc_C_terminal"/>
    <property type="match status" value="1"/>
</dbReference>
<dbReference type="HOGENOM" id="CLU_007631_2_0_1"/>
<feature type="compositionally biased region" description="Basic and acidic residues" evidence="9">
    <location>
        <begin position="719"/>
        <end position="734"/>
    </location>
</feature>
<dbReference type="Gene3D" id="3.40.850.10">
    <property type="entry name" value="Kinesin motor domain"/>
    <property type="match status" value="1"/>
</dbReference>
<evidence type="ECO:0000259" key="10">
    <source>
        <dbReference type="PROSITE" id="PS50067"/>
    </source>
</evidence>
<keyword evidence="2 8" id="KW-0493">Microtubule</keyword>
<feature type="region of interest" description="Disordered" evidence="9">
    <location>
        <begin position="103"/>
        <end position="217"/>
    </location>
</feature>
<dbReference type="GO" id="GO:0005874">
    <property type="term" value="C:microtubule"/>
    <property type="evidence" value="ECO:0000318"/>
    <property type="project" value="GO_Central"/>
</dbReference>
<feature type="compositionally biased region" description="Pro residues" evidence="9">
    <location>
        <begin position="182"/>
        <end position="195"/>
    </location>
</feature>
<evidence type="ECO:0000256" key="8">
    <source>
        <dbReference type="RuleBase" id="RU000394"/>
    </source>
</evidence>
<dbReference type="InterPro" id="IPR027417">
    <property type="entry name" value="P-loop_NTPase"/>
</dbReference>
<dbReference type="AlphaFoldDB" id="K3Z3I1"/>
<dbReference type="PRINTS" id="PR00380">
    <property type="entry name" value="KINESINHEAVY"/>
</dbReference>
<dbReference type="GO" id="GO:0008017">
    <property type="term" value="F:microtubule binding"/>
    <property type="evidence" value="ECO:0000318"/>
    <property type="project" value="GO_Central"/>
</dbReference>
<feature type="compositionally biased region" description="Low complexity" evidence="9">
    <location>
        <begin position="29"/>
        <end position="44"/>
    </location>
</feature>
<dbReference type="GO" id="GO:0051225">
    <property type="term" value="P:spindle assembly"/>
    <property type="evidence" value="ECO:0000318"/>
    <property type="project" value="GO_Central"/>
</dbReference>
<dbReference type="SUPFAM" id="SSF52540">
    <property type="entry name" value="P-loop containing nucleoside triphosphate hydrolases"/>
    <property type="match status" value="1"/>
</dbReference>
<dbReference type="SMART" id="SM00129">
    <property type="entry name" value="KISc"/>
    <property type="match status" value="1"/>
</dbReference>
<feature type="compositionally biased region" description="Basic residues" evidence="9">
    <location>
        <begin position="1"/>
        <end position="10"/>
    </location>
</feature>
<dbReference type="PANTHER" id="PTHR47972:SF2">
    <property type="entry name" value="KINESIN-LIKE PROTEIN KIN-14S"/>
    <property type="match status" value="1"/>
</dbReference>
<dbReference type="Gramene" id="KQL15605">
    <property type="protein sequence ID" value="KQL15605"/>
    <property type="gene ID" value="SETIT_021099mg"/>
</dbReference>
<keyword evidence="3 7" id="KW-0547">Nucleotide-binding</keyword>
<feature type="region of interest" description="Disordered" evidence="9">
    <location>
        <begin position="1"/>
        <end position="73"/>
    </location>
</feature>
<dbReference type="InterPro" id="IPR027640">
    <property type="entry name" value="Kinesin-like_fam"/>
</dbReference>
<dbReference type="STRING" id="4555.K3Z3I1"/>
<feature type="domain" description="Kinesin motor" evidence="10">
    <location>
        <begin position="319"/>
        <end position="642"/>
    </location>
</feature>
<dbReference type="PANTHER" id="PTHR47972">
    <property type="entry name" value="KINESIN-LIKE PROTEIN KLP-3"/>
    <property type="match status" value="1"/>
</dbReference>
<proteinExistence type="inferred from homology"/>